<gene>
    <name evidence="2 4" type="ORF">P152DRAFT_73325</name>
</gene>
<reference evidence="4" key="3">
    <citation type="submission" date="2025-04" db="UniProtKB">
        <authorList>
            <consortium name="RefSeq"/>
        </authorList>
    </citation>
    <scope>IDENTIFICATION</scope>
    <source>
        <strain evidence="4">CBS 781.70</strain>
    </source>
</reference>
<name>A0A6G1FZJ7_9PEZI</name>
<sequence length="114" mass="12483">MPGSRDRRQGSPWRGRYPIQYCNILMSLLAPGFFSIVYHHSLPIKAPGCLSSVASPLSVLFELVSSPPVRLEVCWAGWRGLTSTCHSETSSSEMSSSNRPKGNSTFIPAVSWLA</sequence>
<dbReference type="RefSeq" id="XP_033532620.1">
    <property type="nucleotide sequence ID" value="XM_033683218.1"/>
</dbReference>
<proteinExistence type="predicted"/>
<organism evidence="2">
    <name type="scientific">Eremomyces bilateralis CBS 781.70</name>
    <dbReference type="NCBI Taxonomy" id="1392243"/>
    <lineage>
        <taxon>Eukaryota</taxon>
        <taxon>Fungi</taxon>
        <taxon>Dikarya</taxon>
        <taxon>Ascomycota</taxon>
        <taxon>Pezizomycotina</taxon>
        <taxon>Dothideomycetes</taxon>
        <taxon>Dothideomycetes incertae sedis</taxon>
        <taxon>Eremomycetales</taxon>
        <taxon>Eremomycetaceae</taxon>
        <taxon>Eremomyces</taxon>
    </lineage>
</organism>
<reference evidence="2 4" key="1">
    <citation type="submission" date="2020-01" db="EMBL/GenBank/DDBJ databases">
        <authorList>
            <consortium name="DOE Joint Genome Institute"/>
            <person name="Haridas S."/>
            <person name="Albert R."/>
            <person name="Binder M."/>
            <person name="Bloem J."/>
            <person name="Labutti K."/>
            <person name="Salamov A."/>
            <person name="Andreopoulos B."/>
            <person name="Baker S.E."/>
            <person name="Barry K."/>
            <person name="Bills G."/>
            <person name="Bluhm B.H."/>
            <person name="Cannon C."/>
            <person name="Castanera R."/>
            <person name="Culley D.E."/>
            <person name="Daum C."/>
            <person name="Ezra D."/>
            <person name="Gonzalez J.B."/>
            <person name="Henrissat B."/>
            <person name="Kuo A."/>
            <person name="Liang C."/>
            <person name="Lipzen A."/>
            <person name="Lutzoni F."/>
            <person name="Magnuson J."/>
            <person name="Mondo S."/>
            <person name="Nolan M."/>
            <person name="Ohm R."/>
            <person name="Pangilinan J."/>
            <person name="Park H.-J."/>
            <person name="Ramirez L."/>
            <person name="Alfaro M."/>
            <person name="Sun H."/>
            <person name="Tritt A."/>
            <person name="Yoshinaga Y."/>
            <person name="Zwiers L.-H."/>
            <person name="Turgeon B.G."/>
            <person name="Goodwin S.B."/>
            <person name="Spatafora J.W."/>
            <person name="Crous P.W."/>
            <person name="Grigoriev I.V."/>
        </authorList>
    </citation>
    <scope>NUCLEOTIDE SEQUENCE</scope>
    <source>
        <strain evidence="2 4">CBS 781.70</strain>
    </source>
</reference>
<keyword evidence="1" id="KW-0472">Membrane</keyword>
<accession>A0A6G1FZJ7</accession>
<keyword evidence="1" id="KW-0812">Transmembrane</keyword>
<reference evidence="4" key="2">
    <citation type="submission" date="2020-04" db="EMBL/GenBank/DDBJ databases">
        <authorList>
            <consortium name="NCBI Genome Project"/>
        </authorList>
    </citation>
    <scope>NUCLEOTIDE SEQUENCE</scope>
    <source>
        <strain evidence="4">CBS 781.70</strain>
    </source>
</reference>
<dbReference type="Proteomes" id="UP000504638">
    <property type="component" value="Unplaced"/>
</dbReference>
<keyword evidence="1" id="KW-1133">Transmembrane helix</keyword>
<protein>
    <submittedName>
        <fullName evidence="2 4">Uncharacterized protein</fullName>
    </submittedName>
</protein>
<keyword evidence="3" id="KW-1185">Reference proteome</keyword>
<dbReference type="AlphaFoldDB" id="A0A6G1FZJ7"/>
<evidence type="ECO:0000313" key="2">
    <source>
        <dbReference type="EMBL" id="KAF1810989.1"/>
    </source>
</evidence>
<evidence type="ECO:0000256" key="1">
    <source>
        <dbReference type="SAM" id="Phobius"/>
    </source>
</evidence>
<evidence type="ECO:0000313" key="3">
    <source>
        <dbReference type="Proteomes" id="UP000504638"/>
    </source>
</evidence>
<dbReference type="EMBL" id="ML975163">
    <property type="protein sequence ID" value="KAF1810989.1"/>
    <property type="molecule type" value="Genomic_DNA"/>
</dbReference>
<dbReference type="GeneID" id="54423788"/>
<feature type="transmembrane region" description="Helical" evidence="1">
    <location>
        <begin position="21"/>
        <end position="39"/>
    </location>
</feature>
<evidence type="ECO:0000313" key="4">
    <source>
        <dbReference type="RefSeq" id="XP_033532620.1"/>
    </source>
</evidence>